<dbReference type="InterPro" id="IPR046879">
    <property type="entry name" value="KANL3/Tex30_Abhydrolase"/>
</dbReference>
<proteinExistence type="predicted"/>
<dbReference type="SUPFAM" id="SSF53474">
    <property type="entry name" value="alpha/beta-Hydrolases"/>
    <property type="match status" value="1"/>
</dbReference>
<evidence type="ECO:0000256" key="1">
    <source>
        <dbReference type="ARBA" id="ARBA00022801"/>
    </source>
</evidence>
<dbReference type="PANTHER" id="PTHR22946:SF9">
    <property type="entry name" value="POLYKETIDE TRANSFERASE AF380"/>
    <property type="match status" value="1"/>
</dbReference>
<sequence>MPLLPFRDREEAARYLSEALSRYRGQHPIVLAIPRGAVPMARRVADALEGELDVVLVRKLGAPGNPELAMGSVDEAGRVWLNDIAERIGGSDAYVRQETQRQLALIRERRQRYAAGQPGLDLAGRIVIVLDDGLATGATMTAALRAARSQRPARLVCAVPVAAADSLAEVAGLADEVVCLETPSPFYSVGLHYRRFDQVTDDDVAKALGPVRTANPAATAAPGYPVRIACATVAMEGEVRSPPSPRGMIVFAHGSGSSRHSPRNRAVAEALNRRGFATLLFDLLTPAEDRDPACRLDIPLLAQRLDAAVAWAQGEAAQRDIPLGLFGASTGAGAAMAVAAARRGEIAAVVSRGGRPDLAGRATLTNVRTPTLLIVGGNDPEARSLNRLAEVMMRPWAVIATVPGATHLFEEPGALEQVAKLAADWFDRWFAKDAMHGRDNGNASGAR</sequence>
<dbReference type="EMBL" id="OCND01000001">
    <property type="protein sequence ID" value="SOD51473.1"/>
    <property type="molecule type" value="Genomic_DNA"/>
</dbReference>
<dbReference type="GO" id="GO:0016757">
    <property type="term" value="F:glycosyltransferase activity"/>
    <property type="evidence" value="ECO:0007669"/>
    <property type="project" value="UniProtKB-KW"/>
</dbReference>
<reference evidence="4 5" key="1">
    <citation type="submission" date="2017-09" db="EMBL/GenBank/DDBJ databases">
        <authorList>
            <person name="Ehlers B."/>
            <person name="Leendertz F.H."/>
        </authorList>
    </citation>
    <scope>NUCLEOTIDE SEQUENCE [LARGE SCALE GENOMIC DNA]</scope>
    <source>
        <strain evidence="4 5">CGMCC 1.10978</strain>
    </source>
</reference>
<evidence type="ECO:0000259" key="2">
    <source>
        <dbReference type="Pfam" id="PF00156"/>
    </source>
</evidence>
<keyword evidence="1" id="KW-0378">Hydrolase</keyword>
<name>A0A286CYJ0_9GAMM</name>
<organism evidence="4 5">
    <name type="scientific">Pseudoxanthomonas wuyuanensis</name>
    <dbReference type="NCBI Taxonomy" id="1073196"/>
    <lineage>
        <taxon>Bacteria</taxon>
        <taxon>Pseudomonadati</taxon>
        <taxon>Pseudomonadota</taxon>
        <taxon>Gammaproteobacteria</taxon>
        <taxon>Lysobacterales</taxon>
        <taxon>Lysobacteraceae</taxon>
        <taxon>Pseudoxanthomonas</taxon>
    </lineage>
</organism>
<dbReference type="Pfam" id="PF00156">
    <property type="entry name" value="Pribosyltran"/>
    <property type="match status" value="1"/>
</dbReference>
<dbReference type="Gene3D" id="3.40.50.2020">
    <property type="match status" value="1"/>
</dbReference>
<dbReference type="PANTHER" id="PTHR22946">
    <property type="entry name" value="DIENELACTONE HYDROLASE DOMAIN-CONTAINING PROTEIN-RELATED"/>
    <property type="match status" value="1"/>
</dbReference>
<dbReference type="RefSeq" id="WP_097120407.1">
    <property type="nucleotide sequence ID" value="NZ_OCND01000001.1"/>
</dbReference>
<dbReference type="Proteomes" id="UP000219374">
    <property type="component" value="Unassembled WGS sequence"/>
</dbReference>
<protein>
    <submittedName>
        <fullName evidence="4">Predicted phosphoribosyltransferase</fullName>
    </submittedName>
</protein>
<dbReference type="InterPro" id="IPR050261">
    <property type="entry name" value="FrsA_esterase"/>
</dbReference>
<gene>
    <name evidence="4" type="ORF">SAMN06296416_101640</name>
</gene>
<dbReference type="OrthoDB" id="9810066at2"/>
<dbReference type="Gene3D" id="3.40.50.1820">
    <property type="entry name" value="alpha/beta hydrolase"/>
    <property type="match status" value="1"/>
</dbReference>
<keyword evidence="4" id="KW-0808">Transferase</keyword>
<dbReference type="InterPro" id="IPR029058">
    <property type="entry name" value="AB_hydrolase_fold"/>
</dbReference>
<evidence type="ECO:0000313" key="4">
    <source>
        <dbReference type="EMBL" id="SOD51473.1"/>
    </source>
</evidence>
<keyword evidence="5" id="KW-1185">Reference proteome</keyword>
<dbReference type="Gene3D" id="3.30.1310.20">
    <property type="entry name" value="PRTase-like"/>
    <property type="match status" value="1"/>
</dbReference>
<accession>A0A286CYJ0</accession>
<feature type="domain" description="Phosphoribosyltransferase" evidence="2">
    <location>
        <begin position="12"/>
        <end position="181"/>
    </location>
</feature>
<evidence type="ECO:0000259" key="3">
    <source>
        <dbReference type="Pfam" id="PF20408"/>
    </source>
</evidence>
<dbReference type="AlphaFoldDB" id="A0A286CYJ0"/>
<feature type="domain" description="KANL3/Tex30 alpha/beta hydrolase-like" evidence="3">
    <location>
        <begin position="247"/>
        <end position="412"/>
    </location>
</feature>
<evidence type="ECO:0000313" key="5">
    <source>
        <dbReference type="Proteomes" id="UP000219374"/>
    </source>
</evidence>
<dbReference type="InterPro" id="IPR000836">
    <property type="entry name" value="PRTase_dom"/>
</dbReference>
<dbReference type="SUPFAM" id="SSF53271">
    <property type="entry name" value="PRTase-like"/>
    <property type="match status" value="1"/>
</dbReference>
<dbReference type="InterPro" id="IPR029057">
    <property type="entry name" value="PRTase-like"/>
</dbReference>
<dbReference type="Pfam" id="PF20408">
    <property type="entry name" value="Abhydrolase_11"/>
    <property type="match status" value="1"/>
</dbReference>
<keyword evidence="4" id="KW-0328">Glycosyltransferase</keyword>
<dbReference type="CDD" id="cd06223">
    <property type="entry name" value="PRTases_typeI"/>
    <property type="match status" value="1"/>
</dbReference>
<dbReference type="GO" id="GO:0052689">
    <property type="term" value="F:carboxylic ester hydrolase activity"/>
    <property type="evidence" value="ECO:0007669"/>
    <property type="project" value="UniProtKB-ARBA"/>
</dbReference>